<dbReference type="Proteomes" id="UP000010816">
    <property type="component" value="Chromosome"/>
</dbReference>
<dbReference type="InterPro" id="IPR018841">
    <property type="entry name" value="DUF2442"/>
</dbReference>
<evidence type="ECO:0000313" key="2">
    <source>
        <dbReference type="Proteomes" id="UP000010816"/>
    </source>
</evidence>
<dbReference type="OrthoDB" id="9803723at2"/>
<dbReference type="eggNOG" id="ENOG50330PJ">
    <property type="taxonomic scope" value="Bacteria"/>
</dbReference>
<dbReference type="Gene3D" id="3.30.2020.10">
    <property type="entry name" value="NE0471-like N-terminal domain"/>
    <property type="match status" value="1"/>
</dbReference>
<dbReference type="RefSeq" id="WP_015279465.1">
    <property type="nucleotide sequence ID" value="NC_019940.1"/>
</dbReference>
<accession>L0GU21</accession>
<protein>
    <recommendedName>
        <fullName evidence="3">DUF2442 domain-containing protein</fullName>
    </recommendedName>
</protein>
<evidence type="ECO:0000313" key="1">
    <source>
        <dbReference type="EMBL" id="AGA89317.1"/>
    </source>
</evidence>
<dbReference type="InterPro" id="IPR036782">
    <property type="entry name" value="NE0471-like_N"/>
</dbReference>
<dbReference type="SUPFAM" id="SSF143880">
    <property type="entry name" value="NE0471 N-terminal domain-like"/>
    <property type="match status" value="1"/>
</dbReference>
<proteinExistence type="predicted"/>
<organism evidence="1 2">
    <name type="scientific">Thioflavicoccus mobilis 8321</name>
    <dbReference type="NCBI Taxonomy" id="765912"/>
    <lineage>
        <taxon>Bacteria</taxon>
        <taxon>Pseudomonadati</taxon>
        <taxon>Pseudomonadota</taxon>
        <taxon>Gammaproteobacteria</taxon>
        <taxon>Chromatiales</taxon>
        <taxon>Chromatiaceae</taxon>
        <taxon>Thioflavicoccus</taxon>
    </lineage>
</organism>
<gene>
    <name evidence="1" type="ORF">Thimo_0458</name>
</gene>
<dbReference type="EMBL" id="CP003051">
    <property type="protein sequence ID" value="AGA89317.1"/>
    <property type="molecule type" value="Genomic_DNA"/>
</dbReference>
<sequence>MKIAAVVPLEDHILFVEAEDGSTGVFDLTPYLAAEAFAPLQDHAEFLAVHNGGYFLEWPCGADLSADTIEANLKAVPPDIA</sequence>
<keyword evidence="2" id="KW-1185">Reference proteome</keyword>
<reference evidence="1 2" key="1">
    <citation type="submission" date="2011-09" db="EMBL/GenBank/DDBJ databases">
        <title>Complete sequence of chromosome of Thioflavicoccus mobilis 8321.</title>
        <authorList>
            <consortium name="US DOE Joint Genome Institute"/>
            <person name="Lucas S."/>
            <person name="Han J."/>
            <person name="Lapidus A."/>
            <person name="Cheng J.-F."/>
            <person name="Goodwin L."/>
            <person name="Pitluck S."/>
            <person name="Peters L."/>
            <person name="Ovchinnikova G."/>
            <person name="Lu M."/>
            <person name="Detter J.C."/>
            <person name="Han C."/>
            <person name="Tapia R."/>
            <person name="Land M."/>
            <person name="Hauser L."/>
            <person name="Kyrpides N."/>
            <person name="Ivanova N."/>
            <person name="Pagani I."/>
            <person name="Vogl K."/>
            <person name="Liu Z."/>
            <person name="Imhoff J."/>
            <person name="Thiel V."/>
            <person name="Frigaard N.-U."/>
            <person name="Bryant D."/>
            <person name="Woyke T."/>
        </authorList>
    </citation>
    <scope>NUCLEOTIDE SEQUENCE [LARGE SCALE GENOMIC DNA]</scope>
    <source>
        <strain evidence="1 2">8321</strain>
    </source>
</reference>
<dbReference type="AlphaFoldDB" id="L0GU21"/>
<dbReference type="KEGG" id="tmb:Thimo_0458"/>
<dbReference type="HOGENOM" id="CLU_153045_4_1_6"/>
<evidence type="ECO:0008006" key="3">
    <source>
        <dbReference type="Google" id="ProtNLM"/>
    </source>
</evidence>
<dbReference type="STRING" id="765912.Thimo_0458"/>
<name>L0GU21_9GAMM</name>
<dbReference type="Pfam" id="PF10387">
    <property type="entry name" value="DUF2442"/>
    <property type="match status" value="1"/>
</dbReference>